<feature type="domain" description="Xylose isomerase-like TIM barrel" evidence="8">
    <location>
        <begin position="24"/>
        <end position="260"/>
    </location>
</feature>
<dbReference type="PROSITE" id="PS51432">
    <property type="entry name" value="AP_NUCLEASE_F2_4"/>
    <property type="match status" value="1"/>
</dbReference>
<dbReference type="EMBL" id="LR214940">
    <property type="protein sequence ID" value="VEU55412.1"/>
    <property type="molecule type" value="Genomic_DNA"/>
</dbReference>
<dbReference type="NCBIfam" id="TIGR00587">
    <property type="entry name" value="nfo"/>
    <property type="match status" value="1"/>
</dbReference>
<dbReference type="EC" id="3.1.21.2" evidence="7"/>
<comment type="cofactor">
    <cofactor evidence="7">
        <name>Zn(2+)</name>
        <dbReference type="ChEBI" id="CHEBI:29105"/>
    </cofactor>
    <text evidence="7">Binds 3 Zn(2+) ions.</text>
</comment>
<dbReference type="HAMAP" id="MF_00152">
    <property type="entry name" value="Nfo"/>
    <property type="match status" value="1"/>
</dbReference>
<comment type="similarity">
    <text evidence="1 7">Belongs to the AP endonuclease 2 family.</text>
</comment>
<dbReference type="GO" id="GO:0008270">
    <property type="term" value="F:zinc ion binding"/>
    <property type="evidence" value="ECO:0007669"/>
    <property type="project" value="UniProtKB-UniRule"/>
</dbReference>
<comment type="function">
    <text evidence="7">Endonuclease IV plays a role in DNA repair. It cleaves phosphodiester bonds at apurinic or apyrimidinic (AP) sites, generating a 3'-hydroxyl group and a 5'-terminal sugar phosphate.</text>
</comment>
<keyword evidence="10" id="KW-1185">Reference proteome</keyword>
<dbReference type="PROSITE" id="PS00730">
    <property type="entry name" value="AP_NUCLEASE_F2_2"/>
    <property type="match status" value="1"/>
</dbReference>
<keyword evidence="7 9" id="KW-0255">Endonuclease</keyword>
<dbReference type="PANTHER" id="PTHR21445">
    <property type="entry name" value="ENDONUCLEASE IV ENDODEOXYRIBONUCLEASE IV"/>
    <property type="match status" value="1"/>
</dbReference>
<keyword evidence="3 7" id="KW-0227">DNA damage</keyword>
<dbReference type="AlphaFoldDB" id="A0A448ZVX2"/>
<feature type="binding site" evidence="7">
    <location>
        <position position="70"/>
    </location>
    <ligand>
        <name>Zn(2+)</name>
        <dbReference type="ChEBI" id="CHEBI:29105"/>
        <label>1</label>
    </ligand>
</feature>
<dbReference type="GO" id="GO:0003677">
    <property type="term" value="F:DNA binding"/>
    <property type="evidence" value="ECO:0007669"/>
    <property type="project" value="InterPro"/>
</dbReference>
<dbReference type="PROSITE" id="PS00731">
    <property type="entry name" value="AP_NUCLEASE_F2_3"/>
    <property type="match status" value="1"/>
</dbReference>
<keyword evidence="5 7" id="KW-0862">Zinc</keyword>
<dbReference type="GO" id="GO:0006284">
    <property type="term" value="P:base-excision repair"/>
    <property type="evidence" value="ECO:0007669"/>
    <property type="project" value="TreeGrafter"/>
</dbReference>
<accession>A0A448ZVX2</accession>
<protein>
    <recommendedName>
        <fullName evidence="7">Probable endonuclease 4</fullName>
        <ecNumber evidence="7">3.1.21.2</ecNumber>
    </recommendedName>
    <alternativeName>
        <fullName evidence="7">Endodeoxyribonuclease IV</fullName>
    </alternativeName>
    <alternativeName>
        <fullName evidence="7">Endonuclease IV</fullName>
    </alternativeName>
</protein>
<evidence type="ECO:0000256" key="5">
    <source>
        <dbReference type="ARBA" id="ARBA00022833"/>
    </source>
</evidence>
<evidence type="ECO:0000256" key="3">
    <source>
        <dbReference type="ARBA" id="ARBA00022763"/>
    </source>
</evidence>
<dbReference type="KEGG" id="mob:NCTC10112_00213"/>
<organism evidence="9 10">
    <name type="scientific">Metamycoplasma orale</name>
    <name type="common">Mycoplasma orale</name>
    <dbReference type="NCBI Taxonomy" id="2121"/>
    <lineage>
        <taxon>Bacteria</taxon>
        <taxon>Bacillati</taxon>
        <taxon>Mycoplasmatota</taxon>
        <taxon>Mycoplasmoidales</taxon>
        <taxon>Metamycoplasmataceae</taxon>
        <taxon>Metamycoplasma</taxon>
    </lineage>
</organism>
<feature type="binding site" evidence="7">
    <location>
        <position position="255"/>
    </location>
    <ligand>
        <name>Zn(2+)</name>
        <dbReference type="ChEBI" id="CHEBI:29105"/>
        <label>2</label>
    </ligand>
</feature>
<feature type="binding site" evidence="7">
    <location>
        <position position="223"/>
    </location>
    <ligand>
        <name>Zn(2+)</name>
        <dbReference type="ChEBI" id="CHEBI:29105"/>
        <label>3</label>
    </ligand>
</feature>
<feature type="binding site" evidence="7">
    <location>
        <position position="143"/>
    </location>
    <ligand>
        <name>Zn(2+)</name>
        <dbReference type="ChEBI" id="CHEBI:29105"/>
        <label>1</label>
    </ligand>
</feature>
<evidence type="ECO:0000259" key="8">
    <source>
        <dbReference type="Pfam" id="PF01261"/>
    </source>
</evidence>
<comment type="catalytic activity">
    <reaction evidence="7">
        <text>Endonucleolytic cleavage to 5'-phosphooligonucleotide end-products.</text>
        <dbReference type="EC" id="3.1.21.2"/>
    </reaction>
</comment>
<proteinExistence type="inferred from homology"/>
<dbReference type="OrthoDB" id="9805666at2"/>
<dbReference type="FunFam" id="3.20.20.150:FF:000001">
    <property type="entry name" value="Probable endonuclease 4"/>
    <property type="match status" value="1"/>
</dbReference>
<dbReference type="GO" id="GO:0003906">
    <property type="term" value="F:DNA-(apurinic or apyrimidinic site) endonuclease activity"/>
    <property type="evidence" value="ECO:0007669"/>
    <property type="project" value="TreeGrafter"/>
</dbReference>
<dbReference type="Proteomes" id="UP000290482">
    <property type="component" value="Chromosome"/>
</dbReference>
<evidence type="ECO:0000313" key="10">
    <source>
        <dbReference type="Proteomes" id="UP000290482"/>
    </source>
</evidence>
<keyword evidence="4 7" id="KW-0378">Hydrolase</keyword>
<feature type="binding site" evidence="7">
    <location>
        <position position="143"/>
    </location>
    <ligand>
        <name>Zn(2+)</name>
        <dbReference type="ChEBI" id="CHEBI:29105"/>
        <label>2</label>
    </ligand>
</feature>
<evidence type="ECO:0000256" key="1">
    <source>
        <dbReference type="ARBA" id="ARBA00005340"/>
    </source>
</evidence>
<name>A0A448ZVX2_METOS</name>
<feature type="binding site" evidence="7">
    <location>
        <position position="108"/>
    </location>
    <ligand>
        <name>Zn(2+)</name>
        <dbReference type="ChEBI" id="CHEBI:29105"/>
        <label>1</label>
    </ligand>
</feature>
<feature type="binding site" evidence="7">
    <location>
        <position position="176"/>
    </location>
    <ligand>
        <name>Zn(2+)</name>
        <dbReference type="ChEBI" id="CHEBI:29105"/>
        <label>2</label>
    </ligand>
</feature>
<sequence length="275" mass="31800">MIKLGSHMFFKKPDYLLSSAKQSLENGANCMMIYLGPPQSTYREDISNFKLEEFKKEYSSKMPLENIVVHAPYIINLANPEKEEFSKNFLIKEITNTHKLGFKYIVLHPGFHTKYSPKDALDTLIKNLKDVLEKTNDVIICIETMAGKGSEIGKNIEELKYILENVNSERIGLCLDTCHIWDAGYNIKDYETFKKILKENNLLNKIKVIHLNDSLNDLNAKKDRHANINKGKIGLETLQKFVFDKDFDNIPIILETPLMNDYNDYSIEIKMLLNK</sequence>
<dbReference type="InterPro" id="IPR036237">
    <property type="entry name" value="Xyl_isomerase-like_sf"/>
</dbReference>
<dbReference type="Gene3D" id="3.20.20.150">
    <property type="entry name" value="Divalent-metal-dependent TIM barrel enzymes"/>
    <property type="match status" value="1"/>
</dbReference>
<keyword evidence="2 7" id="KW-0479">Metal-binding</keyword>
<dbReference type="RefSeq" id="WP_022936171.1">
    <property type="nucleotide sequence ID" value="NZ_LR214940.1"/>
</dbReference>
<feature type="binding site" evidence="7">
    <location>
        <position position="210"/>
    </location>
    <ligand>
        <name>Zn(2+)</name>
        <dbReference type="ChEBI" id="CHEBI:29105"/>
        <label>2</label>
    </ligand>
</feature>
<dbReference type="CDD" id="cd00019">
    <property type="entry name" value="AP2Ec"/>
    <property type="match status" value="1"/>
</dbReference>
<evidence type="ECO:0000313" key="9">
    <source>
        <dbReference type="EMBL" id="VEU55412.1"/>
    </source>
</evidence>
<evidence type="ECO:0000256" key="6">
    <source>
        <dbReference type="ARBA" id="ARBA00023204"/>
    </source>
</evidence>
<dbReference type="PANTHER" id="PTHR21445:SF0">
    <property type="entry name" value="APURINIC-APYRIMIDINIC ENDONUCLEASE"/>
    <property type="match status" value="1"/>
</dbReference>
<evidence type="ECO:0000256" key="4">
    <source>
        <dbReference type="ARBA" id="ARBA00022801"/>
    </source>
</evidence>
<dbReference type="Pfam" id="PF01261">
    <property type="entry name" value="AP_endonuc_2"/>
    <property type="match status" value="1"/>
</dbReference>
<gene>
    <name evidence="7 9" type="primary">nfo</name>
    <name evidence="9" type="ORF">NCTC10112_00213</name>
</gene>
<dbReference type="InterPro" id="IPR018246">
    <property type="entry name" value="AP_endonuc_F2_Zn_BS"/>
</dbReference>
<feature type="binding site" evidence="7">
    <location>
        <position position="179"/>
    </location>
    <ligand>
        <name>Zn(2+)</name>
        <dbReference type="ChEBI" id="CHEBI:29105"/>
        <label>3</label>
    </ligand>
</feature>
<keyword evidence="7" id="KW-0540">Nuclease</keyword>
<dbReference type="SUPFAM" id="SSF51658">
    <property type="entry name" value="Xylose isomerase-like"/>
    <property type="match status" value="1"/>
</dbReference>
<dbReference type="GO" id="GO:0008081">
    <property type="term" value="F:phosphoric diester hydrolase activity"/>
    <property type="evidence" value="ECO:0007669"/>
    <property type="project" value="TreeGrafter"/>
</dbReference>
<dbReference type="InterPro" id="IPR001719">
    <property type="entry name" value="AP_endonuc_2"/>
</dbReference>
<dbReference type="InterPro" id="IPR013022">
    <property type="entry name" value="Xyl_isomerase-like_TIM-brl"/>
</dbReference>
<feature type="binding site" evidence="7">
    <location>
        <position position="225"/>
    </location>
    <ligand>
        <name>Zn(2+)</name>
        <dbReference type="ChEBI" id="CHEBI:29105"/>
        <label>3</label>
    </ligand>
</feature>
<evidence type="ECO:0000256" key="2">
    <source>
        <dbReference type="ARBA" id="ARBA00022723"/>
    </source>
</evidence>
<reference evidence="9 10" key="1">
    <citation type="submission" date="2019-01" db="EMBL/GenBank/DDBJ databases">
        <authorList>
            <consortium name="Pathogen Informatics"/>
        </authorList>
    </citation>
    <scope>NUCLEOTIDE SEQUENCE [LARGE SCALE GENOMIC DNA]</scope>
    <source>
        <strain evidence="9 10">NCTC10112</strain>
    </source>
</reference>
<dbReference type="SMART" id="SM00518">
    <property type="entry name" value="AP2Ec"/>
    <property type="match status" value="1"/>
</dbReference>
<keyword evidence="6 7" id="KW-0234">DNA repair</keyword>
<dbReference type="GO" id="GO:0008833">
    <property type="term" value="F:deoxyribonuclease IV (phage-T4-induced) activity"/>
    <property type="evidence" value="ECO:0007669"/>
    <property type="project" value="UniProtKB-UniRule"/>
</dbReference>
<evidence type="ECO:0000256" key="7">
    <source>
        <dbReference type="HAMAP-Rule" id="MF_00152"/>
    </source>
</evidence>
<dbReference type="PROSITE" id="PS00729">
    <property type="entry name" value="AP_NUCLEASE_F2_1"/>
    <property type="match status" value="1"/>
</dbReference>
<dbReference type="NCBIfam" id="NF002196">
    <property type="entry name" value="PRK01060.1-1"/>
    <property type="match status" value="1"/>
</dbReference>